<dbReference type="AlphaFoldDB" id="I3SPI1"/>
<dbReference type="EMBL" id="BT142379">
    <property type="protein sequence ID" value="AFK42173.1"/>
    <property type="molecule type" value="mRNA"/>
</dbReference>
<keyword evidence="1" id="KW-0732">Signal</keyword>
<name>I3SPI1_MEDTR</name>
<protein>
    <recommendedName>
        <fullName evidence="3">Transmembrane protein</fullName>
    </recommendedName>
</protein>
<reference evidence="2" key="1">
    <citation type="submission" date="2012-05" db="EMBL/GenBank/DDBJ databases">
        <authorList>
            <person name="Krishnakumar V."/>
            <person name="Cheung F."/>
            <person name="Xiao Y."/>
            <person name="Chan A."/>
            <person name="Moskal W.A."/>
            <person name="Town C.D."/>
        </authorList>
    </citation>
    <scope>NUCLEOTIDE SEQUENCE</scope>
</reference>
<sequence length="62" mass="7569">MFKHMVTFGSLLLCRKISVFIHYWLTLNEDFSVAYTYSINLRRLFLNCEFFLYKVYCIKLSK</sequence>
<accession>I3SPI1</accession>
<proteinExistence type="evidence at transcript level"/>
<evidence type="ECO:0000313" key="2">
    <source>
        <dbReference type="EMBL" id="AFK42173.1"/>
    </source>
</evidence>
<evidence type="ECO:0000256" key="1">
    <source>
        <dbReference type="SAM" id="SignalP"/>
    </source>
</evidence>
<feature type="signal peptide" evidence="1">
    <location>
        <begin position="1"/>
        <end position="21"/>
    </location>
</feature>
<feature type="chain" id="PRO_5003679449" description="Transmembrane protein" evidence="1">
    <location>
        <begin position="22"/>
        <end position="62"/>
    </location>
</feature>
<evidence type="ECO:0008006" key="3">
    <source>
        <dbReference type="Google" id="ProtNLM"/>
    </source>
</evidence>
<organism evidence="2">
    <name type="scientific">Medicago truncatula</name>
    <name type="common">Barrel medic</name>
    <name type="synonym">Medicago tribuloides</name>
    <dbReference type="NCBI Taxonomy" id="3880"/>
    <lineage>
        <taxon>Eukaryota</taxon>
        <taxon>Viridiplantae</taxon>
        <taxon>Streptophyta</taxon>
        <taxon>Embryophyta</taxon>
        <taxon>Tracheophyta</taxon>
        <taxon>Spermatophyta</taxon>
        <taxon>Magnoliopsida</taxon>
        <taxon>eudicotyledons</taxon>
        <taxon>Gunneridae</taxon>
        <taxon>Pentapetalae</taxon>
        <taxon>rosids</taxon>
        <taxon>fabids</taxon>
        <taxon>Fabales</taxon>
        <taxon>Fabaceae</taxon>
        <taxon>Papilionoideae</taxon>
        <taxon>50 kb inversion clade</taxon>
        <taxon>NPAAA clade</taxon>
        <taxon>Hologalegina</taxon>
        <taxon>IRL clade</taxon>
        <taxon>Trifolieae</taxon>
        <taxon>Medicago</taxon>
    </lineage>
</organism>